<gene>
    <name evidence="1" type="ORF">PF008_g12698</name>
</gene>
<dbReference type="AlphaFoldDB" id="A0A6G0RMM8"/>
<protein>
    <submittedName>
        <fullName evidence="1">Uncharacterized protein</fullName>
    </submittedName>
</protein>
<reference evidence="1 2" key="1">
    <citation type="submission" date="2018-09" db="EMBL/GenBank/DDBJ databases">
        <title>Genomic investigation of the strawberry pathogen Phytophthora fragariae indicates pathogenicity is determined by transcriptional variation in three key races.</title>
        <authorList>
            <person name="Adams T.M."/>
            <person name="Armitage A.D."/>
            <person name="Sobczyk M.K."/>
            <person name="Bates H.J."/>
            <person name="Dunwell J.M."/>
            <person name="Nellist C.F."/>
            <person name="Harrison R.J."/>
        </authorList>
    </citation>
    <scope>NUCLEOTIDE SEQUENCE [LARGE SCALE GENOMIC DNA]</scope>
    <source>
        <strain evidence="1 2">NOV-77</strain>
    </source>
</reference>
<dbReference type="EMBL" id="QXFY01000722">
    <property type="protein sequence ID" value="KAE9337116.1"/>
    <property type="molecule type" value="Genomic_DNA"/>
</dbReference>
<accession>A0A6G0RMM8</accession>
<evidence type="ECO:0000313" key="1">
    <source>
        <dbReference type="EMBL" id="KAE9337116.1"/>
    </source>
</evidence>
<comment type="caution">
    <text evidence="1">The sequence shown here is derived from an EMBL/GenBank/DDBJ whole genome shotgun (WGS) entry which is preliminary data.</text>
</comment>
<sequence>MDAVEARLGFTSLCVETWGYYDYPQKLEDAQDERLLMWWWGGNLARINLKGRIIMGQSSRVFRFFAGEIQ</sequence>
<name>A0A6G0RMM8_9STRA</name>
<organism evidence="1 2">
    <name type="scientific">Phytophthora fragariae</name>
    <dbReference type="NCBI Taxonomy" id="53985"/>
    <lineage>
        <taxon>Eukaryota</taxon>
        <taxon>Sar</taxon>
        <taxon>Stramenopiles</taxon>
        <taxon>Oomycota</taxon>
        <taxon>Peronosporomycetes</taxon>
        <taxon>Peronosporales</taxon>
        <taxon>Peronosporaceae</taxon>
        <taxon>Phytophthora</taxon>
    </lineage>
</organism>
<dbReference type="Proteomes" id="UP000486351">
    <property type="component" value="Unassembled WGS sequence"/>
</dbReference>
<proteinExistence type="predicted"/>
<evidence type="ECO:0000313" key="2">
    <source>
        <dbReference type="Proteomes" id="UP000486351"/>
    </source>
</evidence>